<dbReference type="InterPro" id="IPR039532">
    <property type="entry name" value="TetR_C_Firmicutes"/>
</dbReference>
<dbReference type="InterPro" id="IPR009057">
    <property type="entry name" value="Homeodomain-like_sf"/>
</dbReference>
<dbReference type="PANTHER" id="PTHR43479:SF7">
    <property type="entry name" value="TETR-FAMILY TRANSCRIPTIONAL REGULATOR"/>
    <property type="match status" value="1"/>
</dbReference>
<feature type="domain" description="HTH tetR-type" evidence="3">
    <location>
        <begin position="4"/>
        <end position="64"/>
    </location>
</feature>
<evidence type="ECO:0000313" key="4">
    <source>
        <dbReference type="EMBL" id="XBS56087.1"/>
    </source>
</evidence>
<dbReference type="PANTHER" id="PTHR43479">
    <property type="entry name" value="ACREF/ENVCD OPERON REPRESSOR-RELATED"/>
    <property type="match status" value="1"/>
</dbReference>
<dbReference type="InterPro" id="IPR001647">
    <property type="entry name" value="HTH_TetR"/>
</dbReference>
<dbReference type="AlphaFoldDB" id="A0AAU7PV68"/>
<dbReference type="PROSITE" id="PS50977">
    <property type="entry name" value="HTH_TETR_2"/>
    <property type="match status" value="1"/>
</dbReference>
<dbReference type="EMBL" id="CP157940">
    <property type="protein sequence ID" value="XBS56087.1"/>
    <property type="molecule type" value="Genomic_DNA"/>
</dbReference>
<proteinExistence type="predicted"/>
<feature type="DNA-binding region" description="H-T-H motif" evidence="2">
    <location>
        <begin position="27"/>
        <end position="46"/>
    </location>
</feature>
<protein>
    <submittedName>
        <fullName evidence="4">TetR-like C-terminal domain-containing protein</fullName>
    </submittedName>
</protein>
<dbReference type="Pfam" id="PF14278">
    <property type="entry name" value="TetR_C_8"/>
    <property type="match status" value="1"/>
</dbReference>
<dbReference type="Gene3D" id="1.10.357.10">
    <property type="entry name" value="Tetracycline Repressor, domain 2"/>
    <property type="match status" value="1"/>
</dbReference>
<keyword evidence="1 2" id="KW-0238">DNA-binding</keyword>
<sequence length="192" mass="22798">MAQLLTKKMIREVFVQMLSERPLHKITVTDVVTACKINRNTFYYYYADLYGIISEIFQTELQKVIDDYYDTNSWEESLLQALKFAIENKKAVYHIYNSIQKEKLEKYLFDVSGNAMKRYVEKIMINLDIRASHTDINIIILFYQYALTEMLINWVSSGMSMEQENIIRRCGQLFNGNIERSLRKSVELNNNW</sequence>
<reference evidence="4" key="1">
    <citation type="submission" date="2024-06" db="EMBL/GenBank/DDBJ databases">
        <title>Lacrimispora cavernae sp. nov., a novel anaerobe isolated from bat guano pile inside a cave.</title>
        <authorList>
            <person name="Miller S.L."/>
            <person name="Lu N."/>
            <person name="King J."/>
            <person name="Sankaranarayanan K."/>
            <person name="Lawson P.A."/>
        </authorList>
    </citation>
    <scope>NUCLEOTIDE SEQUENCE</scope>
    <source>
        <strain evidence="4">BS-2</strain>
    </source>
</reference>
<dbReference type="InterPro" id="IPR050624">
    <property type="entry name" value="HTH-type_Tx_Regulator"/>
</dbReference>
<dbReference type="RefSeq" id="WP_349948716.1">
    <property type="nucleotide sequence ID" value="NZ_CP157940.1"/>
</dbReference>
<dbReference type="GO" id="GO:0003677">
    <property type="term" value="F:DNA binding"/>
    <property type="evidence" value="ECO:0007669"/>
    <property type="project" value="UniProtKB-UniRule"/>
</dbReference>
<dbReference type="SUPFAM" id="SSF46689">
    <property type="entry name" value="Homeodomain-like"/>
    <property type="match status" value="1"/>
</dbReference>
<evidence type="ECO:0000256" key="1">
    <source>
        <dbReference type="ARBA" id="ARBA00023125"/>
    </source>
</evidence>
<name>A0AAU7PV68_9FIRM</name>
<organism evidence="4">
    <name type="scientific">Lacrimispora sp. BS-2</name>
    <dbReference type="NCBI Taxonomy" id="3151850"/>
    <lineage>
        <taxon>Bacteria</taxon>
        <taxon>Bacillati</taxon>
        <taxon>Bacillota</taxon>
        <taxon>Clostridia</taxon>
        <taxon>Lachnospirales</taxon>
        <taxon>Lachnospiraceae</taxon>
        <taxon>Lacrimispora</taxon>
    </lineage>
</organism>
<evidence type="ECO:0000256" key="2">
    <source>
        <dbReference type="PROSITE-ProRule" id="PRU00335"/>
    </source>
</evidence>
<accession>A0AAU7PV68</accession>
<evidence type="ECO:0000259" key="3">
    <source>
        <dbReference type="PROSITE" id="PS50977"/>
    </source>
</evidence>
<gene>
    <name evidence="4" type="ORF">ABFV83_09960</name>
</gene>